<keyword evidence="4 5" id="KW-0472">Membrane</keyword>
<reference evidence="6 7" key="1">
    <citation type="submission" date="2019-12" db="EMBL/GenBank/DDBJ databases">
        <title>Nocardia sp. nov. ET3-3 isolated from soil.</title>
        <authorList>
            <person name="Kanchanasin P."/>
            <person name="Tanasupawat S."/>
            <person name="Yuki M."/>
            <person name="Kudo T."/>
        </authorList>
    </citation>
    <scope>NUCLEOTIDE SEQUENCE [LARGE SCALE GENOMIC DNA]</scope>
    <source>
        <strain evidence="6 7">ET3-3</strain>
    </source>
</reference>
<gene>
    <name evidence="6" type="ORF">GPX89_01840</name>
</gene>
<evidence type="ECO:0000256" key="1">
    <source>
        <dbReference type="ARBA" id="ARBA00004141"/>
    </source>
</evidence>
<evidence type="ECO:0000256" key="3">
    <source>
        <dbReference type="ARBA" id="ARBA00022989"/>
    </source>
</evidence>
<organism evidence="6 7">
    <name type="scientific">Nocardia terrae</name>
    <dbReference type="NCBI Taxonomy" id="2675851"/>
    <lineage>
        <taxon>Bacteria</taxon>
        <taxon>Bacillati</taxon>
        <taxon>Actinomycetota</taxon>
        <taxon>Actinomycetes</taxon>
        <taxon>Mycobacteriales</taxon>
        <taxon>Nocardiaceae</taxon>
        <taxon>Nocardia</taxon>
    </lineage>
</organism>
<accession>A0A7K1UNR1</accession>
<keyword evidence="3 5" id="KW-1133">Transmembrane helix</keyword>
<evidence type="ECO:0000256" key="4">
    <source>
        <dbReference type="ARBA" id="ARBA00023136"/>
    </source>
</evidence>
<comment type="subcellular location">
    <subcellularLocation>
        <location evidence="1">Membrane</location>
        <topology evidence="1">Multi-pass membrane protein</topology>
    </subcellularLocation>
</comment>
<proteinExistence type="predicted"/>
<dbReference type="InterPro" id="IPR032808">
    <property type="entry name" value="DoxX"/>
</dbReference>
<dbReference type="AlphaFoldDB" id="A0A7K1UNR1"/>
<protein>
    <submittedName>
        <fullName evidence="6">Uncharacterized protein</fullName>
    </submittedName>
</protein>
<evidence type="ECO:0000256" key="5">
    <source>
        <dbReference type="SAM" id="Phobius"/>
    </source>
</evidence>
<keyword evidence="2 5" id="KW-0812">Transmembrane</keyword>
<dbReference type="Proteomes" id="UP000466794">
    <property type="component" value="Unassembled WGS sequence"/>
</dbReference>
<feature type="transmembrane region" description="Helical" evidence="5">
    <location>
        <begin position="16"/>
        <end position="33"/>
    </location>
</feature>
<evidence type="ECO:0000313" key="7">
    <source>
        <dbReference type="Proteomes" id="UP000466794"/>
    </source>
</evidence>
<name>A0A7K1UNR1_9NOCA</name>
<evidence type="ECO:0000256" key="2">
    <source>
        <dbReference type="ARBA" id="ARBA00022692"/>
    </source>
</evidence>
<sequence length="70" mass="7700">MCSVAVTSPVPRLKEWAYAGFFFNIGAFIAHAARHDYGANAMHLIVTGFLVLLALASWALRPADRVLVQR</sequence>
<keyword evidence="7" id="KW-1185">Reference proteome</keyword>
<comment type="caution">
    <text evidence="6">The sequence shown here is derived from an EMBL/GenBank/DDBJ whole genome shotgun (WGS) entry which is preliminary data.</text>
</comment>
<dbReference type="EMBL" id="WRPP01000001">
    <property type="protein sequence ID" value="MVU75982.1"/>
    <property type="molecule type" value="Genomic_DNA"/>
</dbReference>
<dbReference type="RefSeq" id="WP_157386916.1">
    <property type="nucleotide sequence ID" value="NZ_WRPP01000001.1"/>
</dbReference>
<dbReference type="GO" id="GO:0016020">
    <property type="term" value="C:membrane"/>
    <property type="evidence" value="ECO:0007669"/>
    <property type="project" value="UniProtKB-SubCell"/>
</dbReference>
<dbReference type="Pfam" id="PF13564">
    <property type="entry name" value="DoxX_2"/>
    <property type="match status" value="1"/>
</dbReference>
<feature type="transmembrane region" description="Helical" evidence="5">
    <location>
        <begin position="40"/>
        <end position="60"/>
    </location>
</feature>
<evidence type="ECO:0000313" key="6">
    <source>
        <dbReference type="EMBL" id="MVU75982.1"/>
    </source>
</evidence>